<gene>
    <name evidence="2" type="ORF">NK6_9150</name>
</gene>
<feature type="region of interest" description="Disordered" evidence="1">
    <location>
        <begin position="1"/>
        <end position="62"/>
    </location>
</feature>
<dbReference type="Proteomes" id="UP000063308">
    <property type="component" value="Chromosome"/>
</dbReference>
<organism evidence="2 3">
    <name type="scientific">Bradyrhizobium diazoefficiens</name>
    <dbReference type="NCBI Taxonomy" id="1355477"/>
    <lineage>
        <taxon>Bacteria</taxon>
        <taxon>Pseudomonadati</taxon>
        <taxon>Pseudomonadota</taxon>
        <taxon>Alphaproteobacteria</taxon>
        <taxon>Hyphomicrobiales</taxon>
        <taxon>Nitrobacteraceae</taxon>
        <taxon>Bradyrhizobium</taxon>
    </lineage>
</organism>
<protein>
    <submittedName>
        <fullName evidence="2">Uncharacterized protein</fullName>
    </submittedName>
</protein>
<dbReference type="EMBL" id="AP014685">
    <property type="protein sequence ID" value="BAR62292.1"/>
    <property type="molecule type" value="Genomic_DNA"/>
</dbReference>
<dbReference type="AlphaFoldDB" id="A0A0E4BX30"/>
<accession>A0A0E4BX30</accession>
<evidence type="ECO:0000313" key="3">
    <source>
        <dbReference type="Proteomes" id="UP000063308"/>
    </source>
</evidence>
<feature type="compositionally biased region" description="Polar residues" evidence="1">
    <location>
        <begin position="24"/>
        <end position="37"/>
    </location>
</feature>
<evidence type="ECO:0000256" key="1">
    <source>
        <dbReference type="SAM" id="MobiDB-lite"/>
    </source>
</evidence>
<reference evidence="2 3" key="1">
    <citation type="submission" date="2014-11" db="EMBL/GenBank/DDBJ databases">
        <title>Symbiosis island explosion on the genome of extra-slow-growing strains of soybean bradyrhizobia with massive insertion sequences.</title>
        <authorList>
            <person name="Iida T."/>
            <person name="Minamisawa K."/>
        </authorList>
    </citation>
    <scope>NUCLEOTIDE SEQUENCE [LARGE SCALE GENOMIC DNA]</scope>
    <source>
        <strain evidence="2 3">NK6</strain>
    </source>
</reference>
<proteinExistence type="predicted"/>
<evidence type="ECO:0000313" key="2">
    <source>
        <dbReference type="EMBL" id="BAR62292.1"/>
    </source>
</evidence>
<name>A0A0E4BX30_9BRAD</name>
<sequence length="62" mass="6893">MGRAEAAPRHRNIGFGPWSRIQKAKNNPMHSSRQVGTTFRGPSRKSRRSEAGMAGIPSKYLI</sequence>